<evidence type="ECO:0000256" key="1">
    <source>
        <dbReference type="SAM" id="MobiDB-lite"/>
    </source>
</evidence>
<sequence length="46" mass="5105">MLHWDGRGVFVRDSPDPSPVRPESEMADSSSKAWMQGAALRRLCSS</sequence>
<reference evidence="2" key="1">
    <citation type="submission" date="2014-11" db="EMBL/GenBank/DDBJ databases">
        <authorList>
            <person name="Amaro Gonzalez C."/>
        </authorList>
    </citation>
    <scope>NUCLEOTIDE SEQUENCE</scope>
</reference>
<accession>A0A0E9TUI0</accession>
<evidence type="ECO:0000313" key="2">
    <source>
        <dbReference type="EMBL" id="JAH57132.1"/>
    </source>
</evidence>
<dbReference type="AlphaFoldDB" id="A0A0E9TUI0"/>
<dbReference type="EMBL" id="GBXM01051445">
    <property type="protein sequence ID" value="JAH57132.1"/>
    <property type="molecule type" value="Transcribed_RNA"/>
</dbReference>
<reference evidence="2" key="2">
    <citation type="journal article" date="2015" name="Fish Shellfish Immunol.">
        <title>Early steps in the European eel (Anguilla anguilla)-Vibrio vulnificus interaction in the gills: Role of the RtxA13 toxin.</title>
        <authorList>
            <person name="Callol A."/>
            <person name="Pajuelo D."/>
            <person name="Ebbesson L."/>
            <person name="Teles M."/>
            <person name="MacKenzie S."/>
            <person name="Amaro C."/>
        </authorList>
    </citation>
    <scope>NUCLEOTIDE SEQUENCE</scope>
</reference>
<protein>
    <submittedName>
        <fullName evidence="2">Uncharacterized protein</fullName>
    </submittedName>
</protein>
<organism evidence="2">
    <name type="scientific">Anguilla anguilla</name>
    <name type="common">European freshwater eel</name>
    <name type="synonym">Muraena anguilla</name>
    <dbReference type="NCBI Taxonomy" id="7936"/>
    <lineage>
        <taxon>Eukaryota</taxon>
        <taxon>Metazoa</taxon>
        <taxon>Chordata</taxon>
        <taxon>Craniata</taxon>
        <taxon>Vertebrata</taxon>
        <taxon>Euteleostomi</taxon>
        <taxon>Actinopterygii</taxon>
        <taxon>Neopterygii</taxon>
        <taxon>Teleostei</taxon>
        <taxon>Anguilliformes</taxon>
        <taxon>Anguillidae</taxon>
        <taxon>Anguilla</taxon>
    </lineage>
</organism>
<name>A0A0E9TUI0_ANGAN</name>
<feature type="region of interest" description="Disordered" evidence="1">
    <location>
        <begin position="1"/>
        <end position="32"/>
    </location>
</feature>
<proteinExistence type="predicted"/>